<name>A0A1F6D2E0_HANXR</name>
<dbReference type="PANTHER" id="PTHR42795:SF1">
    <property type="entry name" value="ALANINE DEHYDROGENASE"/>
    <property type="match status" value="1"/>
</dbReference>
<dbReference type="PANTHER" id="PTHR42795">
    <property type="entry name" value="ALANINE DEHYDROGENASE"/>
    <property type="match status" value="1"/>
</dbReference>
<feature type="domain" description="Alanine dehydrogenase/pyridine nucleotide transhydrogenase N-terminal" evidence="2">
    <location>
        <begin position="4"/>
        <end position="99"/>
    </location>
</feature>
<dbReference type="GO" id="GO:0000286">
    <property type="term" value="F:alanine dehydrogenase activity"/>
    <property type="evidence" value="ECO:0007669"/>
    <property type="project" value="TreeGrafter"/>
</dbReference>
<sequence length="114" mass="12298">MVIGVPTEIKPGEKRVAMTPPGVRALVSEGHRVLIQMASGLNSGLNDAQFSAAGAQIVDCAEEVWRQADLVLKVKEPLPAEYPLFHEGLILFTYLHLAACPTCQRPCPVRPPGL</sequence>
<dbReference type="SMART" id="SM01003">
    <property type="entry name" value="AlaDh_PNT_N"/>
    <property type="match status" value="1"/>
</dbReference>
<dbReference type="GO" id="GO:0005886">
    <property type="term" value="C:plasma membrane"/>
    <property type="evidence" value="ECO:0007669"/>
    <property type="project" value="TreeGrafter"/>
</dbReference>
<dbReference type="AlphaFoldDB" id="A0A1F6D2E0"/>
<dbReference type="Gene3D" id="3.40.50.720">
    <property type="entry name" value="NAD(P)-binding Rossmann-like Domain"/>
    <property type="match status" value="1"/>
</dbReference>
<dbReference type="InterPro" id="IPR007886">
    <property type="entry name" value="AlaDH/PNT_N"/>
</dbReference>
<evidence type="ECO:0000313" key="3">
    <source>
        <dbReference type="EMBL" id="OGG55527.1"/>
    </source>
</evidence>
<accession>A0A1F6D2E0</accession>
<dbReference type="EMBL" id="MFKF01000074">
    <property type="protein sequence ID" value="OGG55527.1"/>
    <property type="molecule type" value="Genomic_DNA"/>
</dbReference>
<dbReference type="SUPFAM" id="SSF52283">
    <property type="entry name" value="Formate/glycerate dehydrogenase catalytic domain-like"/>
    <property type="match status" value="1"/>
</dbReference>
<proteinExistence type="predicted"/>
<dbReference type="Proteomes" id="UP000178606">
    <property type="component" value="Unassembled WGS sequence"/>
</dbReference>
<protein>
    <recommendedName>
        <fullName evidence="2">Alanine dehydrogenase/pyridine nucleotide transhydrogenase N-terminal domain-containing protein</fullName>
    </recommendedName>
</protein>
<gene>
    <name evidence="3" type="ORF">A3F84_29785</name>
</gene>
<evidence type="ECO:0000256" key="1">
    <source>
        <dbReference type="ARBA" id="ARBA00023027"/>
    </source>
</evidence>
<comment type="caution">
    <text evidence="3">The sequence shown here is derived from an EMBL/GenBank/DDBJ whole genome shotgun (WGS) entry which is preliminary data.</text>
</comment>
<reference evidence="3 4" key="1">
    <citation type="journal article" date="2016" name="Nat. Commun.">
        <title>Thousands of microbial genomes shed light on interconnected biogeochemical processes in an aquifer system.</title>
        <authorList>
            <person name="Anantharaman K."/>
            <person name="Brown C.T."/>
            <person name="Hug L.A."/>
            <person name="Sharon I."/>
            <person name="Castelle C.J."/>
            <person name="Probst A.J."/>
            <person name="Thomas B.C."/>
            <person name="Singh A."/>
            <person name="Wilkins M.J."/>
            <person name="Karaoz U."/>
            <person name="Brodie E.L."/>
            <person name="Williams K.H."/>
            <person name="Hubbard S.S."/>
            <person name="Banfield J.F."/>
        </authorList>
    </citation>
    <scope>NUCLEOTIDE SEQUENCE [LARGE SCALE GENOMIC DNA]</scope>
    <source>
        <strain evidence="4">RIFCSPLOWO2_12_FULL_64_10</strain>
    </source>
</reference>
<keyword evidence="1" id="KW-0520">NAD</keyword>
<organism evidence="3 4">
    <name type="scientific">Handelsmanbacteria sp. (strain RIFCSPLOWO2_12_FULL_64_10)</name>
    <dbReference type="NCBI Taxonomy" id="1817868"/>
    <lineage>
        <taxon>Bacteria</taxon>
        <taxon>Candidatus Handelsmaniibacteriota</taxon>
    </lineage>
</organism>
<dbReference type="Pfam" id="PF05222">
    <property type="entry name" value="AlaDh_PNT_N"/>
    <property type="match status" value="1"/>
</dbReference>
<dbReference type="PROSITE" id="PS00836">
    <property type="entry name" value="ALADH_PNT_1"/>
    <property type="match status" value="1"/>
</dbReference>
<evidence type="ECO:0000313" key="4">
    <source>
        <dbReference type="Proteomes" id="UP000178606"/>
    </source>
</evidence>
<dbReference type="GO" id="GO:0006524">
    <property type="term" value="P:alanine catabolic process"/>
    <property type="evidence" value="ECO:0007669"/>
    <property type="project" value="TreeGrafter"/>
</dbReference>
<dbReference type="InterPro" id="IPR008142">
    <property type="entry name" value="AlaDH/PNT_CS1"/>
</dbReference>
<evidence type="ECO:0000259" key="2">
    <source>
        <dbReference type="SMART" id="SM01003"/>
    </source>
</evidence>